<keyword evidence="7" id="KW-1185">Reference proteome</keyword>
<proteinExistence type="predicted"/>
<evidence type="ECO:0000256" key="4">
    <source>
        <dbReference type="ARBA" id="ARBA00022842"/>
    </source>
</evidence>
<dbReference type="PANTHER" id="PTHR11525:SF0">
    <property type="entry name" value="FARNESYL PYROPHOSPHATE SYNTHASE"/>
    <property type="match status" value="1"/>
</dbReference>
<evidence type="ECO:0008006" key="8">
    <source>
        <dbReference type="Google" id="ProtNLM"/>
    </source>
</evidence>
<organism evidence="6 7">
    <name type="scientific">Phlebotomus papatasi</name>
    <name type="common">Sandfly</name>
    <dbReference type="NCBI Taxonomy" id="29031"/>
    <lineage>
        <taxon>Eukaryota</taxon>
        <taxon>Metazoa</taxon>
        <taxon>Ecdysozoa</taxon>
        <taxon>Arthropoda</taxon>
        <taxon>Hexapoda</taxon>
        <taxon>Insecta</taxon>
        <taxon>Pterygota</taxon>
        <taxon>Neoptera</taxon>
        <taxon>Endopterygota</taxon>
        <taxon>Diptera</taxon>
        <taxon>Nematocera</taxon>
        <taxon>Psychodoidea</taxon>
        <taxon>Psychodidae</taxon>
        <taxon>Phlebotomus</taxon>
        <taxon>Phlebotomus</taxon>
    </lineage>
</organism>
<dbReference type="GO" id="GO:0042811">
    <property type="term" value="P:pheromone biosynthetic process"/>
    <property type="evidence" value="ECO:0007669"/>
    <property type="project" value="UniProtKB-ARBA"/>
</dbReference>
<dbReference type="EMBL" id="AJVK01007590">
    <property type="status" value="NOT_ANNOTATED_CDS"/>
    <property type="molecule type" value="Genomic_DNA"/>
</dbReference>
<keyword evidence="4" id="KW-0460">Magnesium</keyword>
<dbReference type="GO" id="GO:0004161">
    <property type="term" value="F:dimethylallyltranstransferase activity"/>
    <property type="evidence" value="ECO:0007669"/>
    <property type="project" value="TreeGrafter"/>
</dbReference>
<dbReference type="Proteomes" id="UP000092462">
    <property type="component" value="Unassembled WGS sequence"/>
</dbReference>
<dbReference type="InterPro" id="IPR000092">
    <property type="entry name" value="Polyprenyl_synt"/>
</dbReference>
<dbReference type="Gene3D" id="1.10.600.10">
    <property type="entry name" value="Farnesyl Diphosphate Synthase"/>
    <property type="match status" value="1"/>
</dbReference>
<evidence type="ECO:0000313" key="7">
    <source>
        <dbReference type="Proteomes" id="UP000092462"/>
    </source>
</evidence>
<dbReference type="InterPro" id="IPR008949">
    <property type="entry name" value="Isoprenoid_synthase_dom_sf"/>
</dbReference>
<dbReference type="Pfam" id="PF00348">
    <property type="entry name" value="polyprenyl_synt"/>
    <property type="match status" value="1"/>
</dbReference>
<dbReference type="GO" id="GO:0045337">
    <property type="term" value="P:farnesyl diphosphate biosynthetic process"/>
    <property type="evidence" value="ECO:0007669"/>
    <property type="project" value="TreeGrafter"/>
</dbReference>
<dbReference type="AlphaFoldDB" id="A0A1B0DNH6"/>
<keyword evidence="2" id="KW-0808">Transferase</keyword>
<dbReference type="SUPFAM" id="SSF48576">
    <property type="entry name" value="Terpenoid synthases"/>
    <property type="match status" value="1"/>
</dbReference>
<dbReference type="GO" id="GO:0046872">
    <property type="term" value="F:metal ion binding"/>
    <property type="evidence" value="ECO:0007669"/>
    <property type="project" value="UniProtKB-KW"/>
</dbReference>
<reference evidence="6" key="1">
    <citation type="submission" date="2022-08" db="UniProtKB">
        <authorList>
            <consortium name="EnsemblMetazoa"/>
        </authorList>
    </citation>
    <scope>IDENTIFICATION</scope>
    <source>
        <strain evidence="6">Israel</strain>
    </source>
</reference>
<accession>A0A1B0DNH6</accession>
<dbReference type="GO" id="GO:0004337">
    <property type="term" value="F:(2E,6E)-farnesyl diphosphate synthase activity"/>
    <property type="evidence" value="ECO:0007669"/>
    <property type="project" value="TreeGrafter"/>
</dbReference>
<dbReference type="VEuPathDB" id="VectorBase:PPAPM1_000663"/>
<evidence type="ECO:0000256" key="5">
    <source>
        <dbReference type="ARBA" id="ARBA00033740"/>
    </source>
</evidence>
<dbReference type="EMBL" id="AJVK01007591">
    <property type="status" value="NOT_ANNOTATED_CDS"/>
    <property type="molecule type" value="Genomic_DNA"/>
</dbReference>
<name>A0A1B0DNH6_PHLPP</name>
<dbReference type="EnsemblMetazoa" id="PPAI010021-RA">
    <property type="protein sequence ID" value="PPAI010021-PA"/>
    <property type="gene ID" value="PPAI010021"/>
</dbReference>
<evidence type="ECO:0000256" key="3">
    <source>
        <dbReference type="ARBA" id="ARBA00022723"/>
    </source>
</evidence>
<dbReference type="InterPro" id="IPR039702">
    <property type="entry name" value="FPS1-like"/>
</dbReference>
<dbReference type="GO" id="GO:0005737">
    <property type="term" value="C:cytoplasm"/>
    <property type="evidence" value="ECO:0007669"/>
    <property type="project" value="TreeGrafter"/>
</dbReference>
<evidence type="ECO:0000256" key="1">
    <source>
        <dbReference type="ARBA" id="ARBA00001946"/>
    </source>
</evidence>
<evidence type="ECO:0000256" key="2">
    <source>
        <dbReference type="ARBA" id="ARBA00022679"/>
    </source>
</evidence>
<keyword evidence="3" id="KW-0479">Metal-binding</keyword>
<protein>
    <recommendedName>
        <fullName evidence="8">Polyprenyl synthetase</fullName>
    </recommendedName>
</protein>
<comment type="pathway">
    <text evidence="5">Pheromone biosynthesis.</text>
</comment>
<dbReference type="VEuPathDB" id="VectorBase:PPAI010021"/>
<evidence type="ECO:0000313" key="6">
    <source>
        <dbReference type="EnsemblMetazoa" id="PPAI010021-PA"/>
    </source>
</evidence>
<comment type="cofactor">
    <cofactor evidence="1">
        <name>Mg(2+)</name>
        <dbReference type="ChEBI" id="CHEBI:18420"/>
    </cofactor>
</comment>
<dbReference type="PANTHER" id="PTHR11525">
    <property type="entry name" value="FARNESYL-PYROPHOSPHATE SYNTHETASE"/>
    <property type="match status" value="1"/>
</dbReference>
<sequence>MKTGHIGYTKVLLGYAFCGVTDPVCIEQAKSLCYKFGYLCQVQNDFTDCYGDPKDIGKVGTDIEEGKCTWLAIKFLEVASTDQKKIFKENYGKTDPLCVTRIKQLYDEVSMKISEK</sequence>